<evidence type="ECO:0000256" key="3">
    <source>
        <dbReference type="ARBA" id="ARBA00022729"/>
    </source>
</evidence>
<keyword evidence="6" id="KW-0813">Transport</keyword>
<dbReference type="Pfam" id="PF13407">
    <property type="entry name" value="Peripla_BP_4"/>
    <property type="match status" value="1"/>
</dbReference>
<dbReference type="PANTHER" id="PTHR46847:SF1">
    <property type="entry name" value="D-ALLOSE-BINDING PERIPLASMIC PROTEIN-RELATED"/>
    <property type="match status" value="1"/>
</dbReference>
<evidence type="ECO:0000256" key="2">
    <source>
        <dbReference type="ARBA" id="ARBA00007639"/>
    </source>
</evidence>
<dbReference type="KEGG" id="dap:Dacet_2897"/>
<accession>D4H6H3</accession>
<organism evidence="6 7">
    <name type="scientific">Denitrovibrio acetiphilus (strain DSM 12809 / NBRC 114555 / N2460)</name>
    <dbReference type="NCBI Taxonomy" id="522772"/>
    <lineage>
        <taxon>Bacteria</taxon>
        <taxon>Pseudomonadati</taxon>
        <taxon>Deferribacterota</taxon>
        <taxon>Deferribacteres</taxon>
        <taxon>Deferribacterales</taxon>
        <taxon>Geovibrionaceae</taxon>
        <taxon>Denitrovibrio</taxon>
    </lineage>
</organism>
<dbReference type="InParanoid" id="D4H6H3"/>
<keyword evidence="7" id="KW-1185">Reference proteome</keyword>
<dbReference type="InterPro" id="IPR028082">
    <property type="entry name" value="Peripla_BP_I"/>
</dbReference>
<dbReference type="OrthoDB" id="9784024at2"/>
<comment type="subcellular location">
    <subcellularLocation>
        <location evidence="1">Cell envelope</location>
    </subcellularLocation>
</comment>
<sequence>MFIRGALILLLYLVSAAGHCFDAPDIYTISEYFKKYPQQKAVSEQFSNIVSDDGKPIRFRQQKPVRIAVVYPAIQNSSYWHDSVKAMGERLNELGIRYELLKYYSKPSGDYRLQALQLTKAASNDVDYLAVSADSNSIRRLMDGILAKGKPKVIIQNLTTPLKKWDNYQPFMYVGFDHLQGARMLSEHYSYIYPKGGKYVMLYGSKGAVSSQRGGGFEKYSLAKGLIPAAKFYTDFDPDKTYKAAASALSRFDDLSFFYACSTDIALGALKAVEDAGRTGQVLVSGWGGTAAELDLIKRRKLDFTVMRMNDDNGIAIAEAIRLDMEGTPEQVPQIFSGKFVMVTNSMSTEMIDNLRARALRYSDK</sequence>
<dbReference type="GO" id="GO:0030313">
    <property type="term" value="C:cell envelope"/>
    <property type="evidence" value="ECO:0007669"/>
    <property type="project" value="UniProtKB-SubCell"/>
</dbReference>
<dbReference type="RefSeq" id="WP_013012133.1">
    <property type="nucleotide sequence ID" value="NC_013943.1"/>
</dbReference>
<feature type="chain" id="PRO_5003058390" evidence="4">
    <location>
        <begin position="21"/>
        <end position="365"/>
    </location>
</feature>
<evidence type="ECO:0000259" key="5">
    <source>
        <dbReference type="Pfam" id="PF13407"/>
    </source>
</evidence>
<keyword evidence="3 4" id="KW-0732">Signal</keyword>
<dbReference type="InterPro" id="IPR025997">
    <property type="entry name" value="SBP_2_dom"/>
</dbReference>
<proteinExistence type="inferred from homology"/>
<dbReference type="HOGENOM" id="CLU_064743_1_0_0"/>
<dbReference type="PANTHER" id="PTHR46847">
    <property type="entry name" value="D-ALLOSE-BINDING PERIPLASMIC PROTEIN-RELATED"/>
    <property type="match status" value="1"/>
</dbReference>
<dbReference type="EMBL" id="CP001968">
    <property type="protein sequence ID" value="ADD69647.1"/>
    <property type="molecule type" value="Genomic_DNA"/>
</dbReference>
<feature type="signal peptide" evidence="4">
    <location>
        <begin position="1"/>
        <end position="20"/>
    </location>
</feature>
<comment type="similarity">
    <text evidence="2">Belongs to the bacterial solute-binding protein 2 family.</text>
</comment>
<evidence type="ECO:0000256" key="4">
    <source>
        <dbReference type="SAM" id="SignalP"/>
    </source>
</evidence>
<dbReference type="AlphaFoldDB" id="D4H6H3"/>
<evidence type="ECO:0000313" key="7">
    <source>
        <dbReference type="Proteomes" id="UP000002012"/>
    </source>
</evidence>
<evidence type="ECO:0000313" key="6">
    <source>
        <dbReference type="EMBL" id="ADD69647.1"/>
    </source>
</evidence>
<dbReference type="Proteomes" id="UP000002012">
    <property type="component" value="Chromosome"/>
</dbReference>
<dbReference type="eggNOG" id="COG1879">
    <property type="taxonomic scope" value="Bacteria"/>
</dbReference>
<name>D4H6H3_DENA2</name>
<reference evidence="6 7" key="1">
    <citation type="journal article" date="2010" name="Stand. Genomic Sci.">
        <title>Complete genome sequence of Denitrovibrio acetiphilus type strain (N2460).</title>
        <authorList>
            <person name="Kiss H."/>
            <person name="Lang E."/>
            <person name="Lapidus A."/>
            <person name="Copeland A."/>
            <person name="Nolan M."/>
            <person name="Glavina Del Rio T."/>
            <person name="Chen F."/>
            <person name="Lucas S."/>
            <person name="Tice H."/>
            <person name="Cheng J.F."/>
            <person name="Han C."/>
            <person name="Goodwin L."/>
            <person name="Pitluck S."/>
            <person name="Liolios K."/>
            <person name="Pati A."/>
            <person name="Ivanova N."/>
            <person name="Mavromatis K."/>
            <person name="Chen A."/>
            <person name="Palaniappan K."/>
            <person name="Land M."/>
            <person name="Hauser L."/>
            <person name="Chang Y.J."/>
            <person name="Jeffries C.D."/>
            <person name="Detter J.C."/>
            <person name="Brettin T."/>
            <person name="Spring S."/>
            <person name="Rohde M."/>
            <person name="Goker M."/>
            <person name="Woyke T."/>
            <person name="Bristow J."/>
            <person name="Eisen J.A."/>
            <person name="Markowitz V."/>
            <person name="Hugenholtz P."/>
            <person name="Kyrpides N.C."/>
            <person name="Klenk H.P."/>
        </authorList>
    </citation>
    <scope>NUCLEOTIDE SEQUENCE [LARGE SCALE GENOMIC DNA]</scope>
    <source>
        <strain evidence="7">DSM 12809 / NBRC 114555 / N2460</strain>
    </source>
</reference>
<gene>
    <name evidence="6" type="ordered locus">Dacet_2897</name>
</gene>
<dbReference type="Gene3D" id="3.40.50.2300">
    <property type="match status" value="2"/>
</dbReference>
<feature type="domain" description="Periplasmic binding protein" evidence="5">
    <location>
        <begin position="67"/>
        <end position="320"/>
    </location>
</feature>
<protein>
    <submittedName>
        <fullName evidence="6">ABC-type sugar transport system, periplasmic component</fullName>
    </submittedName>
</protein>
<dbReference type="PaxDb" id="522772-Dacet_2897"/>
<evidence type="ECO:0000256" key="1">
    <source>
        <dbReference type="ARBA" id="ARBA00004196"/>
    </source>
</evidence>
<dbReference type="SUPFAM" id="SSF53822">
    <property type="entry name" value="Periplasmic binding protein-like I"/>
    <property type="match status" value="1"/>
</dbReference>
<dbReference type="GO" id="GO:0030246">
    <property type="term" value="F:carbohydrate binding"/>
    <property type="evidence" value="ECO:0007669"/>
    <property type="project" value="UniProtKB-ARBA"/>
</dbReference>
<keyword evidence="6" id="KW-0762">Sugar transport</keyword>
<dbReference type="STRING" id="522772.Dacet_2897"/>